<evidence type="ECO:0000256" key="3">
    <source>
        <dbReference type="ARBA" id="ARBA00022750"/>
    </source>
</evidence>
<evidence type="ECO:0000256" key="6">
    <source>
        <dbReference type="PIRSR" id="PIRSR601461-2"/>
    </source>
</evidence>
<dbReference type="InterPro" id="IPR001461">
    <property type="entry name" value="Aspartic_peptidase_A1"/>
</dbReference>
<dbReference type="FunFam" id="2.40.70.10:FF:000115">
    <property type="entry name" value="Lysosomal aspartic protease"/>
    <property type="match status" value="1"/>
</dbReference>
<evidence type="ECO:0000256" key="5">
    <source>
        <dbReference type="PIRSR" id="PIRSR601461-1"/>
    </source>
</evidence>
<evidence type="ECO:0000313" key="9">
    <source>
        <dbReference type="EMBL" id="OHT04768.1"/>
    </source>
</evidence>
<dbReference type="InterPro" id="IPR001969">
    <property type="entry name" value="Aspartic_peptidase_AS"/>
</dbReference>
<keyword evidence="3 7" id="KW-0064">Aspartyl protease</keyword>
<keyword evidence="10" id="KW-1185">Reference proteome</keyword>
<dbReference type="AlphaFoldDB" id="A0A1J4K1V3"/>
<dbReference type="VEuPathDB" id="TrichDB:TRFO_06213"/>
<feature type="disulfide bond" evidence="6">
    <location>
        <begin position="88"/>
        <end position="93"/>
    </location>
</feature>
<dbReference type="InterPro" id="IPR021109">
    <property type="entry name" value="Peptidase_aspartic_dom_sf"/>
</dbReference>
<evidence type="ECO:0000313" key="10">
    <source>
        <dbReference type="Proteomes" id="UP000179807"/>
    </source>
</evidence>
<name>A0A1J4K1V3_9EUKA</name>
<keyword evidence="2 7" id="KW-0645">Protease</keyword>
<dbReference type="PROSITE" id="PS00141">
    <property type="entry name" value="ASP_PROTEASE"/>
    <property type="match status" value="1"/>
</dbReference>
<feature type="active site" evidence="5">
    <location>
        <position position="262"/>
    </location>
</feature>
<keyword evidence="6" id="KW-1015">Disulfide bond</keyword>
<dbReference type="SUPFAM" id="SSF50630">
    <property type="entry name" value="Acid proteases"/>
    <property type="match status" value="1"/>
</dbReference>
<dbReference type="PRINTS" id="PR00792">
    <property type="entry name" value="PEPSIN"/>
</dbReference>
<dbReference type="RefSeq" id="XP_068357904.1">
    <property type="nucleotide sequence ID" value="XM_068492957.1"/>
</dbReference>
<dbReference type="GO" id="GO:0004190">
    <property type="term" value="F:aspartic-type endopeptidase activity"/>
    <property type="evidence" value="ECO:0007669"/>
    <property type="project" value="UniProtKB-KW"/>
</dbReference>
<dbReference type="PANTHER" id="PTHR47966">
    <property type="entry name" value="BETA-SITE APP-CLEAVING ENZYME, ISOFORM A-RELATED"/>
    <property type="match status" value="1"/>
</dbReference>
<sequence length="365" mass="40770">MFAFLLALGASKFIKLPFKREKMTNDYRKFVAQRYHDHLGVKLDEKVPLWDYMNSQYYSEITIGTPPQKFKVCPDTGSSNLWVPSQSCWSLPCWVHSRYNSKKSSTYTEDGRTVEIKYGSGECAGFASADIVTIGDLSANMTFAEMTTEGSISFLAASFDGIMGLAFQQIAVDQIDPPLKVLYDQGLIDQYTVAFRLGKKDGEEGEMNIGGWNPDAFEGEITWFPVAKELWWYFEFDDITINGTSSGICDLFENKKCAAILDTGTSMLVGPTKYMDILMKDVEIDAMCQNLDSNPTIGFSIGGTLFTLEPKEYVLDLQGTCMPAMMGMDLGVDFFIIGDTFLRKYYSIYDMNTGGVPRLGLALAK</sequence>
<evidence type="ECO:0000256" key="1">
    <source>
        <dbReference type="ARBA" id="ARBA00007447"/>
    </source>
</evidence>
<evidence type="ECO:0000259" key="8">
    <source>
        <dbReference type="PROSITE" id="PS51767"/>
    </source>
</evidence>
<dbReference type="Proteomes" id="UP000179807">
    <property type="component" value="Unassembled WGS sequence"/>
</dbReference>
<dbReference type="PANTHER" id="PTHR47966:SF51">
    <property type="entry name" value="BETA-SITE APP-CLEAVING ENZYME, ISOFORM A-RELATED"/>
    <property type="match status" value="1"/>
</dbReference>
<gene>
    <name evidence="9" type="ORF">TRFO_06213</name>
</gene>
<dbReference type="PROSITE" id="PS51767">
    <property type="entry name" value="PEPTIDASE_A1"/>
    <property type="match status" value="1"/>
</dbReference>
<dbReference type="OrthoDB" id="771136at2759"/>
<dbReference type="GeneID" id="94827661"/>
<keyword evidence="4 7" id="KW-0378">Hydrolase</keyword>
<evidence type="ECO:0000256" key="4">
    <source>
        <dbReference type="ARBA" id="ARBA00022801"/>
    </source>
</evidence>
<proteinExistence type="inferred from homology"/>
<feature type="active site" evidence="5">
    <location>
        <position position="75"/>
    </location>
</feature>
<feature type="disulfide bond" evidence="6">
    <location>
        <begin position="288"/>
        <end position="321"/>
    </location>
</feature>
<evidence type="ECO:0000256" key="7">
    <source>
        <dbReference type="RuleBase" id="RU000454"/>
    </source>
</evidence>
<comment type="caution">
    <text evidence="9">The sequence shown here is derived from an EMBL/GenBank/DDBJ whole genome shotgun (WGS) entry which is preliminary data.</text>
</comment>
<accession>A0A1J4K1V3</accession>
<dbReference type="GO" id="GO:0006508">
    <property type="term" value="P:proteolysis"/>
    <property type="evidence" value="ECO:0007669"/>
    <property type="project" value="UniProtKB-KW"/>
</dbReference>
<dbReference type="Pfam" id="PF00026">
    <property type="entry name" value="Asp"/>
    <property type="match status" value="1"/>
</dbReference>
<comment type="similarity">
    <text evidence="1 7">Belongs to the peptidase A1 family.</text>
</comment>
<reference evidence="9" key="1">
    <citation type="submission" date="2016-10" db="EMBL/GenBank/DDBJ databases">
        <authorList>
            <person name="Benchimol M."/>
            <person name="Almeida L.G."/>
            <person name="Vasconcelos A.T."/>
            <person name="Perreira-Neves A."/>
            <person name="Rosa I.A."/>
            <person name="Tasca T."/>
            <person name="Bogo M.R."/>
            <person name="de Souza W."/>
        </authorList>
    </citation>
    <scope>NUCLEOTIDE SEQUENCE [LARGE SCALE GENOMIC DNA]</scope>
    <source>
        <strain evidence="9">K</strain>
    </source>
</reference>
<evidence type="ECO:0000256" key="2">
    <source>
        <dbReference type="ARBA" id="ARBA00022670"/>
    </source>
</evidence>
<organism evidence="9 10">
    <name type="scientific">Tritrichomonas foetus</name>
    <dbReference type="NCBI Taxonomy" id="1144522"/>
    <lineage>
        <taxon>Eukaryota</taxon>
        <taxon>Metamonada</taxon>
        <taxon>Parabasalia</taxon>
        <taxon>Tritrichomonadida</taxon>
        <taxon>Tritrichomonadidae</taxon>
        <taxon>Tritrichomonas</taxon>
    </lineage>
</organism>
<protein>
    <submittedName>
        <fullName evidence="9">Clan AA, family A1, cathepsin D-like aspartic peptidase</fullName>
    </submittedName>
</protein>
<dbReference type="EMBL" id="MLAK01000782">
    <property type="protein sequence ID" value="OHT04768.1"/>
    <property type="molecule type" value="Genomic_DNA"/>
</dbReference>
<dbReference type="Gene3D" id="2.40.70.10">
    <property type="entry name" value="Acid Proteases"/>
    <property type="match status" value="2"/>
</dbReference>
<dbReference type="InterPro" id="IPR033121">
    <property type="entry name" value="PEPTIDASE_A1"/>
</dbReference>
<feature type="domain" description="Peptidase A1" evidence="8">
    <location>
        <begin position="57"/>
        <end position="362"/>
    </location>
</feature>